<dbReference type="Proteomes" id="UP000582090">
    <property type="component" value="Unassembled WGS sequence"/>
</dbReference>
<dbReference type="CDD" id="cd01004">
    <property type="entry name" value="PBP2_MidA_like"/>
    <property type="match status" value="1"/>
</dbReference>
<dbReference type="PANTHER" id="PTHR35936">
    <property type="entry name" value="MEMBRANE-BOUND LYTIC MUREIN TRANSGLYCOSYLASE F"/>
    <property type="match status" value="1"/>
</dbReference>
<name>A0A7W6CS31_9HYPH</name>
<dbReference type="EMBL" id="JACIDW010000014">
    <property type="protein sequence ID" value="MBB3966167.1"/>
    <property type="molecule type" value="Genomic_DNA"/>
</dbReference>
<dbReference type="RefSeq" id="WP_183901664.1">
    <property type="nucleotide sequence ID" value="NZ_JACIDW010000014.1"/>
</dbReference>
<keyword evidence="2" id="KW-0732">Signal</keyword>
<comment type="caution">
    <text evidence="4">The sequence shown here is derived from an EMBL/GenBank/DDBJ whole genome shotgun (WGS) entry which is preliminary data.</text>
</comment>
<evidence type="ECO:0000313" key="4">
    <source>
        <dbReference type="EMBL" id="MBB3966167.1"/>
    </source>
</evidence>
<evidence type="ECO:0000256" key="2">
    <source>
        <dbReference type="ARBA" id="ARBA00022729"/>
    </source>
</evidence>
<gene>
    <name evidence="4" type="ORF">GGQ67_003852</name>
</gene>
<dbReference type="PANTHER" id="PTHR35936:SF17">
    <property type="entry name" value="ARGININE-BINDING EXTRACELLULAR PROTEIN ARTP"/>
    <property type="match status" value="1"/>
</dbReference>
<dbReference type="Gene3D" id="3.40.190.10">
    <property type="entry name" value="Periplasmic binding protein-like II"/>
    <property type="match status" value="2"/>
</dbReference>
<dbReference type="SUPFAM" id="SSF53850">
    <property type="entry name" value="Periplasmic binding protein-like II"/>
    <property type="match status" value="1"/>
</dbReference>
<keyword evidence="5" id="KW-1185">Reference proteome</keyword>
<reference evidence="4 5" key="1">
    <citation type="submission" date="2020-08" db="EMBL/GenBank/DDBJ databases">
        <title>Genomic Encyclopedia of Type Strains, Phase IV (KMG-IV): sequencing the most valuable type-strain genomes for metagenomic binning, comparative biology and taxonomic classification.</title>
        <authorList>
            <person name="Goeker M."/>
        </authorList>
    </citation>
    <scope>NUCLEOTIDE SEQUENCE [LARGE SCALE GENOMIC DNA]</scope>
    <source>
        <strain evidence="4 5">DSM 26575</strain>
    </source>
</reference>
<sequence length="258" mass="27286">MKMLDVIATSILMTASLTGAGYAQEAPKNLRIGTSLTQMPWGFYDDNQKPTGVDVALCGAIAKQLGSNAEFISLDFKGLIPALQADRFDMVCAAMYITPEREQAIAMVPYIQASQTVVTKKTADIEGLEGLCGRSVSVLQGSGSLKVLQDASSKCEAAGKPAVTIQAFDTQPVAIRALENDSVEGFIATDSLISYYMSKNDSLKKVATGISPTKLGIGFQTNNKALAKLVADALTAMKADGSYDAVLKQWGIESAALK</sequence>
<feature type="domain" description="Solute-binding protein family 3/N-terminal" evidence="3">
    <location>
        <begin position="29"/>
        <end position="254"/>
    </location>
</feature>
<accession>A0A7W6CS31</accession>
<evidence type="ECO:0000259" key="3">
    <source>
        <dbReference type="SMART" id="SM00062"/>
    </source>
</evidence>
<dbReference type="InterPro" id="IPR001638">
    <property type="entry name" value="Solute-binding_3/MltF_N"/>
</dbReference>
<dbReference type="AlphaFoldDB" id="A0A7W6CS31"/>
<dbReference type="Pfam" id="PF00497">
    <property type="entry name" value="SBP_bac_3"/>
    <property type="match status" value="1"/>
</dbReference>
<protein>
    <submittedName>
        <fullName evidence="4">Polar amino acid transport system substrate-binding protein</fullName>
    </submittedName>
</protein>
<comment type="subcellular location">
    <subcellularLocation>
        <location evidence="1">Periplasm</location>
    </subcellularLocation>
</comment>
<proteinExistence type="predicted"/>
<dbReference type="SMART" id="SM00062">
    <property type="entry name" value="PBPb"/>
    <property type="match status" value="1"/>
</dbReference>
<evidence type="ECO:0000313" key="5">
    <source>
        <dbReference type="Proteomes" id="UP000582090"/>
    </source>
</evidence>
<organism evidence="4 5">
    <name type="scientific">Rhizobium metallidurans</name>
    <dbReference type="NCBI Taxonomy" id="1265931"/>
    <lineage>
        <taxon>Bacteria</taxon>
        <taxon>Pseudomonadati</taxon>
        <taxon>Pseudomonadota</taxon>
        <taxon>Alphaproteobacteria</taxon>
        <taxon>Hyphomicrobiales</taxon>
        <taxon>Rhizobiaceae</taxon>
        <taxon>Rhizobium/Agrobacterium group</taxon>
        <taxon>Rhizobium</taxon>
    </lineage>
</organism>
<evidence type="ECO:0000256" key="1">
    <source>
        <dbReference type="ARBA" id="ARBA00004418"/>
    </source>
</evidence>
<dbReference type="GO" id="GO:0042597">
    <property type="term" value="C:periplasmic space"/>
    <property type="evidence" value="ECO:0007669"/>
    <property type="project" value="UniProtKB-SubCell"/>
</dbReference>